<dbReference type="GO" id="GO:0005524">
    <property type="term" value="F:ATP binding"/>
    <property type="evidence" value="ECO:0007669"/>
    <property type="project" value="UniProtKB-KW"/>
</dbReference>
<keyword evidence="7" id="KW-0067">ATP-binding</keyword>
<evidence type="ECO:0000256" key="6">
    <source>
        <dbReference type="ARBA" id="ARBA00022763"/>
    </source>
</evidence>
<dbReference type="Gene3D" id="3.40.1700.10">
    <property type="entry name" value="DNA integrity scanning protein, DisA, N-terminal domain"/>
    <property type="match status" value="1"/>
</dbReference>
<dbReference type="GO" id="GO:0003677">
    <property type="term" value="F:DNA binding"/>
    <property type="evidence" value="ECO:0007669"/>
    <property type="project" value="UniProtKB-KW"/>
</dbReference>
<dbReference type="InterPro" id="IPR038331">
    <property type="entry name" value="DisA_sf"/>
</dbReference>
<feature type="domain" description="DAC" evidence="12">
    <location>
        <begin position="3"/>
        <end position="142"/>
    </location>
</feature>
<dbReference type="FunFam" id="3.40.1700.10:FF:000001">
    <property type="entry name" value="DNA integrity scanning protein DisA"/>
    <property type="match status" value="1"/>
</dbReference>
<evidence type="ECO:0000256" key="10">
    <source>
        <dbReference type="ARBA" id="ARBA00023204"/>
    </source>
</evidence>
<reference evidence="13 14" key="1">
    <citation type="journal article" date="2015" name="Int. J. Syst. Evol. Microbiol.">
        <title>Novibacillus thermophilus gen. nov., sp. nov., a Gram-staining-negative and moderately thermophilic member of the family Thermoactinomycetaceae.</title>
        <authorList>
            <person name="Yang G."/>
            <person name="Chen J."/>
            <person name="Zhou S."/>
        </authorList>
    </citation>
    <scope>NUCLEOTIDE SEQUENCE [LARGE SCALE GENOMIC DNA]</scope>
    <source>
        <strain evidence="13 14">SG-1</strain>
    </source>
</reference>
<dbReference type="EMBL" id="CP019699">
    <property type="protein sequence ID" value="AQS57315.1"/>
    <property type="molecule type" value="Genomic_DNA"/>
</dbReference>
<evidence type="ECO:0000256" key="9">
    <source>
        <dbReference type="ARBA" id="ARBA00023125"/>
    </source>
</evidence>
<organism evidence="13 14">
    <name type="scientific">Novibacillus thermophilus</name>
    <dbReference type="NCBI Taxonomy" id="1471761"/>
    <lineage>
        <taxon>Bacteria</taxon>
        <taxon>Bacillati</taxon>
        <taxon>Bacillota</taxon>
        <taxon>Bacilli</taxon>
        <taxon>Bacillales</taxon>
        <taxon>Thermoactinomycetaceae</taxon>
        <taxon>Novibacillus</taxon>
    </lineage>
</organism>
<dbReference type="InterPro" id="IPR003390">
    <property type="entry name" value="DNA_integrity_scan_DisA_N"/>
</dbReference>
<dbReference type="STRING" id="1471761.B0W44_00525"/>
<gene>
    <name evidence="13" type="ORF">B0W44_00525</name>
</gene>
<proteinExistence type="inferred from homology"/>
<dbReference type="KEGG" id="ntr:B0W44_00525"/>
<evidence type="ECO:0000313" key="13">
    <source>
        <dbReference type="EMBL" id="AQS57315.1"/>
    </source>
</evidence>
<evidence type="ECO:0000256" key="8">
    <source>
        <dbReference type="ARBA" id="ARBA00022842"/>
    </source>
</evidence>
<comment type="cofactor">
    <cofactor evidence="2">
        <name>Mg(2+)</name>
        <dbReference type="ChEBI" id="CHEBI:18420"/>
    </cofactor>
</comment>
<dbReference type="PROSITE" id="PS51794">
    <property type="entry name" value="DAC"/>
    <property type="match status" value="1"/>
</dbReference>
<comment type="catalytic activity">
    <reaction evidence="1">
        <text>2 ATP = 3',3'-c-di-AMP + 2 diphosphate</text>
        <dbReference type="Rhea" id="RHEA:35655"/>
        <dbReference type="ChEBI" id="CHEBI:30616"/>
        <dbReference type="ChEBI" id="CHEBI:33019"/>
        <dbReference type="ChEBI" id="CHEBI:71500"/>
        <dbReference type="EC" id="2.7.7.85"/>
    </reaction>
</comment>
<evidence type="ECO:0000256" key="3">
    <source>
        <dbReference type="ARBA" id="ARBA00022679"/>
    </source>
</evidence>
<dbReference type="InterPro" id="IPR018906">
    <property type="entry name" value="DNA_integrity_scan_DisA_link"/>
</dbReference>
<evidence type="ECO:0000313" key="14">
    <source>
        <dbReference type="Proteomes" id="UP000188603"/>
    </source>
</evidence>
<keyword evidence="14" id="KW-1185">Reference proteome</keyword>
<keyword evidence="4" id="KW-0548">Nucleotidyltransferase</keyword>
<dbReference type="Gene3D" id="1.20.1260.110">
    <property type="entry name" value="DNA integrity scanning linker region"/>
    <property type="match status" value="1"/>
</dbReference>
<dbReference type="SUPFAM" id="SSF47781">
    <property type="entry name" value="RuvA domain 2-like"/>
    <property type="match status" value="1"/>
</dbReference>
<evidence type="ECO:0000256" key="7">
    <source>
        <dbReference type="ARBA" id="ARBA00022840"/>
    </source>
</evidence>
<keyword evidence="9" id="KW-0238">DNA-binding</keyword>
<sequence length="355" mass="40299">MKDEDVKEEVLRLVAPGTELREGLENVLRAKTGALIVLGYEEEMEDLVDGGFRIDSPFSPAHLYELAKMDGAILLSGDGKRILYANTHLNPDSSIQSSETGIRHRTAQRVAKQTKKLVIAISQRRNVITLYKGAFRYSLKDIGVILTKANQALQTLEKYKSVLDQSMTNLSALEFEDLVTLQDVTEVVQRIEQVLRIKHEIQAYIHELGTEGRLIRMQLEELVAGIEKEEYWLVKDYIPQLDEKSAEKALAELQQLSSEGLLDRQNIARIIGYTDVENAEENAVMPRGYRIIHKIPRLPASVVENLVREFSHLSKTMMATIEELDEVDGIGEVRARIIKDGLKRIQEQVFVDRHI</sequence>
<evidence type="ECO:0000256" key="4">
    <source>
        <dbReference type="ARBA" id="ARBA00022695"/>
    </source>
</evidence>
<keyword evidence="6" id="KW-0227">DNA damage</keyword>
<evidence type="ECO:0000256" key="5">
    <source>
        <dbReference type="ARBA" id="ARBA00022741"/>
    </source>
</evidence>
<protein>
    <recommendedName>
        <fullName evidence="11">diadenylate cyclase</fullName>
        <ecNumber evidence="11">2.7.7.85</ecNumber>
    </recommendedName>
</protein>
<dbReference type="PANTHER" id="PTHR34185:SF3">
    <property type="entry name" value="DNA INTEGRITY SCANNING PROTEIN DISA"/>
    <property type="match status" value="1"/>
</dbReference>
<dbReference type="HAMAP" id="MF_01438">
    <property type="entry name" value="DisA"/>
    <property type="match status" value="1"/>
</dbReference>
<dbReference type="NCBIfam" id="NF010009">
    <property type="entry name" value="PRK13482.1"/>
    <property type="match status" value="1"/>
</dbReference>
<evidence type="ECO:0000256" key="11">
    <source>
        <dbReference type="ARBA" id="ARBA00066492"/>
    </source>
</evidence>
<dbReference type="Gene3D" id="1.10.150.20">
    <property type="entry name" value="5' to 3' exonuclease, C-terminal subdomain"/>
    <property type="match status" value="1"/>
</dbReference>
<dbReference type="EC" id="2.7.7.85" evidence="11"/>
<dbReference type="Pfam" id="PF02457">
    <property type="entry name" value="DAC"/>
    <property type="match status" value="1"/>
</dbReference>
<dbReference type="GO" id="GO:0106408">
    <property type="term" value="F:diadenylate cyclase activity"/>
    <property type="evidence" value="ECO:0007669"/>
    <property type="project" value="UniProtKB-EC"/>
</dbReference>
<dbReference type="InterPro" id="IPR036888">
    <property type="entry name" value="DNA_integrity_DisA_N_sf"/>
</dbReference>
<dbReference type="Proteomes" id="UP000188603">
    <property type="component" value="Chromosome"/>
</dbReference>
<dbReference type="SUPFAM" id="SSF143597">
    <property type="entry name" value="YojJ-like"/>
    <property type="match status" value="1"/>
</dbReference>
<dbReference type="GO" id="GO:0006281">
    <property type="term" value="P:DNA repair"/>
    <property type="evidence" value="ECO:0007669"/>
    <property type="project" value="UniProtKB-KW"/>
</dbReference>
<name>A0A1U9KB78_9BACL</name>
<keyword evidence="10" id="KW-0234">DNA repair</keyword>
<evidence type="ECO:0000259" key="12">
    <source>
        <dbReference type="PROSITE" id="PS51794"/>
    </source>
</evidence>
<keyword evidence="3" id="KW-0808">Transferase</keyword>
<keyword evidence="5" id="KW-0547">Nucleotide-binding</keyword>
<accession>A0A1U9KB78</accession>
<dbReference type="GO" id="GO:0004016">
    <property type="term" value="F:adenylate cyclase activity"/>
    <property type="evidence" value="ECO:0007669"/>
    <property type="project" value="TreeGrafter"/>
</dbReference>
<dbReference type="InterPro" id="IPR050338">
    <property type="entry name" value="DisA"/>
</dbReference>
<dbReference type="Pfam" id="PF10635">
    <property type="entry name" value="DisA-linker"/>
    <property type="match status" value="1"/>
</dbReference>
<dbReference type="InterPro" id="IPR023763">
    <property type="entry name" value="DNA_integrity_scanning_protein"/>
</dbReference>
<dbReference type="PANTHER" id="PTHR34185">
    <property type="entry name" value="DIADENYLATE CYCLASE"/>
    <property type="match status" value="1"/>
</dbReference>
<evidence type="ECO:0000256" key="1">
    <source>
        <dbReference type="ARBA" id="ARBA00000877"/>
    </source>
</evidence>
<keyword evidence="8" id="KW-0460">Magnesium</keyword>
<dbReference type="AlphaFoldDB" id="A0A1U9KB78"/>
<evidence type="ECO:0000256" key="2">
    <source>
        <dbReference type="ARBA" id="ARBA00001946"/>
    </source>
</evidence>
<dbReference type="InterPro" id="IPR010994">
    <property type="entry name" value="RuvA_2-like"/>
</dbReference>